<evidence type="ECO:0000313" key="3">
    <source>
        <dbReference type="Proteomes" id="UP000723463"/>
    </source>
</evidence>
<name>A0A9P6EYT3_9FUNG</name>
<dbReference type="AlphaFoldDB" id="A0A9P6EYT3"/>
<accession>A0A9P6EYT3</accession>
<organism evidence="2 3">
    <name type="scientific">Mortierella hygrophila</name>
    <dbReference type="NCBI Taxonomy" id="979708"/>
    <lineage>
        <taxon>Eukaryota</taxon>
        <taxon>Fungi</taxon>
        <taxon>Fungi incertae sedis</taxon>
        <taxon>Mucoromycota</taxon>
        <taxon>Mortierellomycotina</taxon>
        <taxon>Mortierellomycetes</taxon>
        <taxon>Mortierellales</taxon>
        <taxon>Mortierellaceae</taxon>
        <taxon>Mortierella</taxon>
    </lineage>
</organism>
<evidence type="ECO:0000256" key="1">
    <source>
        <dbReference type="SAM" id="SignalP"/>
    </source>
</evidence>
<keyword evidence="3" id="KW-1185">Reference proteome</keyword>
<sequence length="343" mass="36261">MKLILIPFVLGISAFAANVNAVPMLSKRASSFVDSASCVVVFLASASRTETCKTDMAADVGAVVSITLDSLLLDFTGPDPLTAKVSSKGLKVQLAKIPGPITPSFPITGTREVMVLNDNTVDMATFSTPWSSATVDNMNVMTTTVEECALKVIPEQQAAFSKFITSVIMSSTTQEFILKGTVDANFTLPLPFGQKATTLPGVGFSSKTSLGGLNGLSSASFVRRTTDNSWDANKMFLFNFEIKITIPSQISIAVGDLSFNTVTGTGASRVDLGVSTSKDVRLAPGDNLLQVTLTTKGSDETTFFNALKSNGNMVVLEGFSESSKNKVIADAFAPVKIQLTLSF</sequence>
<comment type="caution">
    <text evidence="2">The sequence shown here is derived from an EMBL/GenBank/DDBJ whole genome shotgun (WGS) entry which is preliminary data.</text>
</comment>
<feature type="chain" id="PRO_5040373662" evidence="1">
    <location>
        <begin position="22"/>
        <end position="343"/>
    </location>
</feature>
<dbReference type="Proteomes" id="UP000723463">
    <property type="component" value="Unassembled WGS sequence"/>
</dbReference>
<dbReference type="EMBL" id="JAAAXW010000306">
    <property type="protein sequence ID" value="KAF9538451.1"/>
    <property type="molecule type" value="Genomic_DNA"/>
</dbReference>
<keyword evidence="1" id="KW-0732">Signal</keyword>
<protein>
    <submittedName>
        <fullName evidence="2">Uncharacterized protein</fullName>
    </submittedName>
</protein>
<reference evidence="2" key="1">
    <citation type="journal article" date="2020" name="Fungal Divers.">
        <title>Resolving the Mortierellaceae phylogeny through synthesis of multi-gene phylogenetics and phylogenomics.</title>
        <authorList>
            <person name="Vandepol N."/>
            <person name="Liber J."/>
            <person name="Desiro A."/>
            <person name="Na H."/>
            <person name="Kennedy M."/>
            <person name="Barry K."/>
            <person name="Grigoriev I.V."/>
            <person name="Miller A.N."/>
            <person name="O'Donnell K."/>
            <person name="Stajich J.E."/>
            <person name="Bonito G."/>
        </authorList>
    </citation>
    <scope>NUCLEOTIDE SEQUENCE</scope>
    <source>
        <strain evidence="2">NRRL 2591</strain>
    </source>
</reference>
<proteinExistence type="predicted"/>
<evidence type="ECO:0000313" key="2">
    <source>
        <dbReference type="EMBL" id="KAF9538451.1"/>
    </source>
</evidence>
<gene>
    <name evidence="2" type="ORF">EC957_006752</name>
</gene>
<feature type="signal peptide" evidence="1">
    <location>
        <begin position="1"/>
        <end position="21"/>
    </location>
</feature>